<evidence type="ECO:0000313" key="11">
    <source>
        <dbReference type="Proteomes" id="UP001596500"/>
    </source>
</evidence>
<comment type="subcellular location">
    <subcellularLocation>
        <location evidence="1">Cell membrane</location>
        <topology evidence="1">Multi-pass membrane protein</topology>
    </subcellularLocation>
</comment>
<keyword evidence="11" id="KW-1185">Reference proteome</keyword>
<feature type="transmembrane region" description="Helical" evidence="7">
    <location>
        <begin position="272"/>
        <end position="300"/>
    </location>
</feature>
<comment type="similarity">
    <text evidence="6">Belongs to the ABC-4 integral membrane protein family.</text>
</comment>
<dbReference type="RefSeq" id="WP_379866753.1">
    <property type="nucleotide sequence ID" value="NZ_JBHTBW010000058.1"/>
</dbReference>
<dbReference type="EMBL" id="JBHTBW010000058">
    <property type="protein sequence ID" value="MFC7442708.1"/>
    <property type="molecule type" value="Genomic_DNA"/>
</dbReference>
<dbReference type="Pfam" id="PF02687">
    <property type="entry name" value="FtsX"/>
    <property type="match status" value="1"/>
</dbReference>
<dbReference type="InterPro" id="IPR050250">
    <property type="entry name" value="Macrolide_Exporter_MacB"/>
</dbReference>
<accession>A0ABW2RNS6</accession>
<evidence type="ECO:0000256" key="6">
    <source>
        <dbReference type="ARBA" id="ARBA00038076"/>
    </source>
</evidence>
<dbReference type="InterPro" id="IPR025857">
    <property type="entry name" value="MacB_PCD"/>
</dbReference>
<evidence type="ECO:0000256" key="2">
    <source>
        <dbReference type="ARBA" id="ARBA00022475"/>
    </source>
</evidence>
<sequence length="399" mass="43334">MKLTEYMRMAINSVLAHKLRSFLTMLGIVIGVASVIVIVGIGQGGKDQLTQTFAGKENAITLTPKKEKKKLSLLPADKQSAFTRKDLDALKHIPEVKRVMGFNYIGGTIQHRDKEIERAFIYGIDTNEHITSNGSELAEGRMFHSGDYSSTSGGVIISSVVAQELFPGQHPLGKIVWIKEQPLKVVGVLAKSKGIKDLLQIPEVYLPTLTWSSVFGKMKLDTVTIQVKDPGKIEQVGQQAVQLLHRNHNEQDKYEVQNLEQVTEGINQVADIMTVVIGSIGGISLLVGGIGVMNIMLVSVTERTREIGIRKALGATKHHILIQFLVEAVTICVLGGGLGIAIGVGVAWMIDYMGIWPATVSMPVAFGGVVFSLIFGVAFGLLPAKKAAQLNPIDCLRYE</sequence>
<dbReference type="Pfam" id="PF12704">
    <property type="entry name" value="MacB_PCD"/>
    <property type="match status" value="1"/>
</dbReference>
<reference evidence="11" key="1">
    <citation type="journal article" date="2019" name="Int. J. Syst. Evol. Microbiol.">
        <title>The Global Catalogue of Microorganisms (GCM) 10K type strain sequencing project: providing services to taxonomists for standard genome sequencing and annotation.</title>
        <authorList>
            <consortium name="The Broad Institute Genomics Platform"/>
            <consortium name="The Broad Institute Genome Sequencing Center for Infectious Disease"/>
            <person name="Wu L."/>
            <person name="Ma J."/>
        </authorList>
    </citation>
    <scope>NUCLEOTIDE SEQUENCE [LARGE SCALE GENOMIC DNA]</scope>
    <source>
        <strain evidence="11">CGMCC 1.12942</strain>
    </source>
</reference>
<evidence type="ECO:0000313" key="10">
    <source>
        <dbReference type="EMBL" id="MFC7442708.1"/>
    </source>
</evidence>
<name>A0ABW2RNS6_9BACL</name>
<keyword evidence="5 7" id="KW-0472">Membrane</keyword>
<evidence type="ECO:0000259" key="8">
    <source>
        <dbReference type="Pfam" id="PF02687"/>
    </source>
</evidence>
<dbReference type="PANTHER" id="PTHR30572">
    <property type="entry name" value="MEMBRANE COMPONENT OF TRANSPORTER-RELATED"/>
    <property type="match status" value="1"/>
</dbReference>
<keyword evidence="4 7" id="KW-1133">Transmembrane helix</keyword>
<comment type="caution">
    <text evidence="10">The sequence shown here is derived from an EMBL/GenBank/DDBJ whole genome shotgun (WGS) entry which is preliminary data.</text>
</comment>
<organism evidence="10 11">
    <name type="scientific">Laceyella putida</name>
    <dbReference type="NCBI Taxonomy" id="110101"/>
    <lineage>
        <taxon>Bacteria</taxon>
        <taxon>Bacillati</taxon>
        <taxon>Bacillota</taxon>
        <taxon>Bacilli</taxon>
        <taxon>Bacillales</taxon>
        <taxon>Thermoactinomycetaceae</taxon>
        <taxon>Laceyella</taxon>
    </lineage>
</organism>
<evidence type="ECO:0000256" key="4">
    <source>
        <dbReference type="ARBA" id="ARBA00022989"/>
    </source>
</evidence>
<protein>
    <submittedName>
        <fullName evidence="10">ABC transporter permease</fullName>
    </submittedName>
</protein>
<gene>
    <name evidence="10" type="ORF">ACFQNG_16660</name>
</gene>
<feature type="transmembrane region" description="Helical" evidence="7">
    <location>
        <begin position="321"/>
        <end position="350"/>
    </location>
</feature>
<proteinExistence type="inferred from homology"/>
<feature type="transmembrane region" description="Helical" evidence="7">
    <location>
        <begin position="21"/>
        <end position="42"/>
    </location>
</feature>
<evidence type="ECO:0000256" key="7">
    <source>
        <dbReference type="SAM" id="Phobius"/>
    </source>
</evidence>
<evidence type="ECO:0000256" key="3">
    <source>
        <dbReference type="ARBA" id="ARBA00022692"/>
    </source>
</evidence>
<dbReference type="Proteomes" id="UP001596500">
    <property type="component" value="Unassembled WGS sequence"/>
</dbReference>
<evidence type="ECO:0000256" key="1">
    <source>
        <dbReference type="ARBA" id="ARBA00004651"/>
    </source>
</evidence>
<dbReference type="InterPro" id="IPR003838">
    <property type="entry name" value="ABC3_permease_C"/>
</dbReference>
<keyword evidence="2" id="KW-1003">Cell membrane</keyword>
<feature type="domain" description="MacB-like periplasmic core" evidence="9">
    <location>
        <begin position="21"/>
        <end position="242"/>
    </location>
</feature>
<evidence type="ECO:0000256" key="5">
    <source>
        <dbReference type="ARBA" id="ARBA00023136"/>
    </source>
</evidence>
<keyword evidence="3 7" id="KW-0812">Transmembrane</keyword>
<feature type="domain" description="ABC3 transporter permease C-terminal" evidence="8">
    <location>
        <begin position="279"/>
        <end position="392"/>
    </location>
</feature>
<evidence type="ECO:0000259" key="9">
    <source>
        <dbReference type="Pfam" id="PF12704"/>
    </source>
</evidence>
<feature type="transmembrane region" description="Helical" evidence="7">
    <location>
        <begin position="362"/>
        <end position="382"/>
    </location>
</feature>
<dbReference type="PANTHER" id="PTHR30572:SF4">
    <property type="entry name" value="ABC TRANSPORTER PERMEASE YTRF"/>
    <property type="match status" value="1"/>
</dbReference>